<keyword evidence="3" id="KW-1185">Reference proteome</keyword>
<reference evidence="2" key="1">
    <citation type="submission" date="2022-03" db="EMBL/GenBank/DDBJ databases">
        <authorList>
            <person name="Alioto T."/>
            <person name="Alioto T."/>
            <person name="Gomez Garrido J."/>
        </authorList>
    </citation>
    <scope>NUCLEOTIDE SEQUENCE</scope>
</reference>
<dbReference type="EMBL" id="OW240924">
    <property type="protein sequence ID" value="CAH2328717.1"/>
    <property type="molecule type" value="Genomic_DNA"/>
</dbReference>
<dbReference type="GO" id="GO:0016301">
    <property type="term" value="F:kinase activity"/>
    <property type="evidence" value="ECO:0007669"/>
    <property type="project" value="UniProtKB-KW"/>
</dbReference>
<protein>
    <submittedName>
        <fullName evidence="2">Kinase C eta type</fullName>
    </submittedName>
</protein>
<dbReference type="CDD" id="cd04014">
    <property type="entry name" value="C2_PKC_epsilon"/>
    <property type="match status" value="1"/>
</dbReference>
<dbReference type="FunFam" id="2.60.40.150:FF:000056">
    <property type="entry name" value="Protein kinase C epsilon"/>
    <property type="match status" value="1"/>
</dbReference>
<evidence type="ECO:0000313" key="3">
    <source>
        <dbReference type="Proteomes" id="UP001295444"/>
    </source>
</evidence>
<keyword evidence="2" id="KW-0418">Kinase</keyword>
<accession>A0AAD1TP12</accession>
<name>A0AAD1TP12_PELCU</name>
<dbReference type="InterPro" id="IPR000008">
    <property type="entry name" value="C2_dom"/>
</dbReference>
<evidence type="ECO:0000259" key="1">
    <source>
        <dbReference type="PROSITE" id="PS50004"/>
    </source>
</evidence>
<organism evidence="2 3">
    <name type="scientific">Pelobates cultripes</name>
    <name type="common">Western spadefoot toad</name>
    <dbReference type="NCBI Taxonomy" id="61616"/>
    <lineage>
        <taxon>Eukaryota</taxon>
        <taxon>Metazoa</taxon>
        <taxon>Chordata</taxon>
        <taxon>Craniata</taxon>
        <taxon>Vertebrata</taxon>
        <taxon>Euteleostomi</taxon>
        <taxon>Amphibia</taxon>
        <taxon>Batrachia</taxon>
        <taxon>Anura</taxon>
        <taxon>Pelobatoidea</taxon>
        <taxon>Pelobatidae</taxon>
        <taxon>Pelobates</taxon>
    </lineage>
</organism>
<feature type="domain" description="C2" evidence="1">
    <location>
        <begin position="1"/>
        <end position="118"/>
    </location>
</feature>
<sequence length="144" mass="15990">MAGSMRFNGTLKLKIGEAVDLQPTRWSMRHVSIFKKGSSLLNPYITLNVDQCRVGQTSTKHRTNKPTYNEEFSIPVCEGSKVELAIFHDTPIGYDDFVANCSLSFHELVKNCGPSDCFEGWLDLEPEGKVYVAITLIGSITEGT</sequence>
<dbReference type="Pfam" id="PF00168">
    <property type="entry name" value="C2"/>
    <property type="match status" value="1"/>
</dbReference>
<dbReference type="Gene3D" id="2.60.40.150">
    <property type="entry name" value="C2 domain"/>
    <property type="match status" value="1"/>
</dbReference>
<dbReference type="InterPro" id="IPR035892">
    <property type="entry name" value="C2_domain_sf"/>
</dbReference>
<keyword evidence="2" id="KW-0808">Transferase</keyword>
<dbReference type="SUPFAM" id="SSF49562">
    <property type="entry name" value="C2 domain (Calcium/lipid-binding domain, CaLB)"/>
    <property type="match status" value="1"/>
</dbReference>
<dbReference type="PROSITE" id="PS50004">
    <property type="entry name" value="C2"/>
    <property type="match status" value="1"/>
</dbReference>
<dbReference type="Proteomes" id="UP001295444">
    <property type="component" value="Chromosome 13"/>
</dbReference>
<proteinExistence type="predicted"/>
<dbReference type="SMART" id="SM00239">
    <property type="entry name" value="C2"/>
    <property type="match status" value="1"/>
</dbReference>
<dbReference type="AlphaFoldDB" id="A0AAD1TP12"/>
<evidence type="ECO:0000313" key="2">
    <source>
        <dbReference type="EMBL" id="CAH2328717.1"/>
    </source>
</evidence>
<gene>
    <name evidence="2" type="ORF">PECUL_23A034615</name>
</gene>